<evidence type="ECO:0000256" key="5">
    <source>
        <dbReference type="ARBA" id="ARBA00023136"/>
    </source>
</evidence>
<accession>A0AA36Y6B6</accession>
<keyword evidence="4 6" id="KW-1133">Transmembrane helix</keyword>
<dbReference type="RefSeq" id="WP_009531969.1">
    <property type="nucleotide sequence ID" value="NZ_CAJPPX010000016.1"/>
</dbReference>
<dbReference type="GO" id="GO:0005886">
    <property type="term" value="C:plasma membrane"/>
    <property type="evidence" value="ECO:0007669"/>
    <property type="project" value="UniProtKB-SubCell"/>
</dbReference>
<comment type="caution">
    <text evidence="7">The sequence shown here is derived from an EMBL/GenBank/DDBJ whole genome shotgun (WGS) entry which is preliminary data.</text>
</comment>
<evidence type="ECO:0000313" key="8">
    <source>
        <dbReference type="Proteomes" id="UP000018466"/>
    </source>
</evidence>
<name>A0AA36Y6B6_9FIRM</name>
<protein>
    <recommendedName>
        <fullName evidence="9">ATP synthase I</fullName>
    </recommendedName>
</protein>
<dbReference type="AlphaFoldDB" id="A0AA36Y6B6"/>
<dbReference type="Pfam" id="PF03899">
    <property type="entry name" value="ATP-synt_I"/>
    <property type="match status" value="1"/>
</dbReference>
<evidence type="ECO:0000256" key="2">
    <source>
        <dbReference type="ARBA" id="ARBA00022475"/>
    </source>
</evidence>
<keyword evidence="5 6" id="KW-0472">Membrane</keyword>
<proteinExistence type="predicted"/>
<evidence type="ECO:0000256" key="6">
    <source>
        <dbReference type="SAM" id="Phobius"/>
    </source>
</evidence>
<organism evidence="7 8">
    <name type="scientific">Stomatobaculum longum</name>
    <dbReference type="NCBI Taxonomy" id="796942"/>
    <lineage>
        <taxon>Bacteria</taxon>
        <taxon>Bacillati</taxon>
        <taxon>Bacillota</taxon>
        <taxon>Clostridia</taxon>
        <taxon>Lachnospirales</taxon>
        <taxon>Lachnospiraceae</taxon>
        <taxon>Stomatobaculum</taxon>
    </lineage>
</organism>
<evidence type="ECO:0000256" key="1">
    <source>
        <dbReference type="ARBA" id="ARBA00004651"/>
    </source>
</evidence>
<feature type="transmembrane region" description="Helical" evidence="6">
    <location>
        <begin position="48"/>
        <end position="72"/>
    </location>
</feature>
<gene>
    <name evidence="7" type="ORF">HMPREF9623_00134</name>
</gene>
<evidence type="ECO:0000256" key="3">
    <source>
        <dbReference type="ARBA" id="ARBA00022692"/>
    </source>
</evidence>
<dbReference type="EMBL" id="AGEL01000003">
    <property type="protein sequence ID" value="EHO17950.1"/>
    <property type="molecule type" value="Genomic_DNA"/>
</dbReference>
<dbReference type="InterPro" id="IPR005598">
    <property type="entry name" value="ATP_synth_I"/>
</dbReference>
<dbReference type="Proteomes" id="UP000018466">
    <property type="component" value="Unassembled WGS sequence"/>
</dbReference>
<comment type="subcellular location">
    <subcellularLocation>
        <location evidence="1">Cell membrane</location>
        <topology evidence="1">Multi-pass membrane protein</topology>
    </subcellularLocation>
</comment>
<dbReference type="GeneID" id="86939933"/>
<keyword evidence="2" id="KW-1003">Cell membrane</keyword>
<evidence type="ECO:0000313" key="7">
    <source>
        <dbReference type="EMBL" id="EHO17950.1"/>
    </source>
</evidence>
<feature type="transmembrane region" description="Helical" evidence="6">
    <location>
        <begin position="12"/>
        <end position="36"/>
    </location>
</feature>
<feature type="transmembrane region" description="Helical" evidence="6">
    <location>
        <begin position="93"/>
        <end position="119"/>
    </location>
</feature>
<sequence length="144" mass="15969">MKVQEAVRRETGRVALHVVFMTLVMLAVFFALHLAFPKKIGFSYGTVFSALLGAAVGILNFFLMGLTVQHVAGLEDPKEAKRFMQKSYVNRNTLQIVWMILAVAVPVIHPVAGILPLFFPGFSVRLQGIFPPKEEQKTKQGGEI</sequence>
<evidence type="ECO:0000256" key="4">
    <source>
        <dbReference type="ARBA" id="ARBA00022989"/>
    </source>
</evidence>
<keyword evidence="8" id="KW-1185">Reference proteome</keyword>
<reference evidence="7 8" key="1">
    <citation type="submission" date="2011-10" db="EMBL/GenBank/DDBJ databases">
        <title>The Genome Sequence of Lachnospiraceae bacterium ACC2.</title>
        <authorList>
            <consortium name="The Broad Institute Genome Sequencing Platform"/>
            <person name="Earl A."/>
            <person name="Ward D."/>
            <person name="Feldgarden M."/>
            <person name="Gevers D."/>
            <person name="Sizova M."/>
            <person name="Hazen A."/>
            <person name="Epstein S."/>
            <person name="Young S.K."/>
            <person name="Zeng Q."/>
            <person name="Gargeya S."/>
            <person name="Fitzgerald M."/>
            <person name="Haas B."/>
            <person name="Abouelleil A."/>
            <person name="Alvarado L."/>
            <person name="Arachchi H.M."/>
            <person name="Berlin A."/>
            <person name="Brown A."/>
            <person name="Chapman S.B."/>
            <person name="Chen Z."/>
            <person name="Dunbar C."/>
            <person name="Freedman E."/>
            <person name="Gearin G."/>
            <person name="Goldberg J."/>
            <person name="Griggs A."/>
            <person name="Gujja S."/>
            <person name="Heiman D."/>
            <person name="Howarth C."/>
            <person name="Larson L."/>
            <person name="Lui A."/>
            <person name="MacDonald P.J.P."/>
            <person name="Montmayeur A."/>
            <person name="Murphy C."/>
            <person name="Neiman D."/>
            <person name="Pearson M."/>
            <person name="Priest M."/>
            <person name="Roberts A."/>
            <person name="Saif S."/>
            <person name="Shea T."/>
            <person name="Shenoy N."/>
            <person name="Sisk P."/>
            <person name="Stolte C."/>
            <person name="Sykes S."/>
            <person name="Wortman J."/>
            <person name="Nusbaum C."/>
            <person name="Birren B."/>
        </authorList>
    </citation>
    <scope>NUCLEOTIDE SEQUENCE [LARGE SCALE GENOMIC DNA]</scope>
    <source>
        <strain evidence="7 8">ACC2</strain>
    </source>
</reference>
<keyword evidence="3 6" id="KW-0812">Transmembrane</keyword>
<evidence type="ECO:0008006" key="9">
    <source>
        <dbReference type="Google" id="ProtNLM"/>
    </source>
</evidence>